<accession>I3CFJ9</accession>
<dbReference type="STRING" id="395493.BegalDRAFT_1508"/>
<reference evidence="1 2" key="1">
    <citation type="submission" date="2011-11" db="EMBL/GenBank/DDBJ databases">
        <title>Improved High-Quality Draft sequence of Beggiatoa alba B18lD.</title>
        <authorList>
            <consortium name="US DOE Joint Genome Institute"/>
            <person name="Lucas S."/>
            <person name="Han J."/>
            <person name="Lapidus A."/>
            <person name="Cheng J.-F."/>
            <person name="Goodwin L."/>
            <person name="Pitluck S."/>
            <person name="Peters L."/>
            <person name="Mikhailova N."/>
            <person name="Held B."/>
            <person name="Detter J.C."/>
            <person name="Han C."/>
            <person name="Tapia R."/>
            <person name="Land M."/>
            <person name="Hauser L."/>
            <person name="Kyrpides N."/>
            <person name="Ivanova N."/>
            <person name="Pagani I."/>
            <person name="Samuel K."/>
            <person name="Teske A."/>
            <person name="Mueller J."/>
            <person name="Woyke T."/>
        </authorList>
    </citation>
    <scope>NUCLEOTIDE SEQUENCE [LARGE SCALE GENOMIC DNA]</scope>
    <source>
        <strain evidence="1 2">B18LD</strain>
    </source>
</reference>
<dbReference type="EMBL" id="JH600070">
    <property type="protein sequence ID" value="EIJ42392.1"/>
    <property type="molecule type" value="Genomic_DNA"/>
</dbReference>
<evidence type="ECO:0000313" key="2">
    <source>
        <dbReference type="Proteomes" id="UP000005744"/>
    </source>
</evidence>
<dbReference type="HOGENOM" id="CLU_2931981_0_0_6"/>
<name>I3CFJ9_9GAMM</name>
<gene>
    <name evidence="1" type="ORF">BegalDRAFT_1508</name>
</gene>
<dbReference type="RefSeq" id="WP_002685280.1">
    <property type="nucleotide sequence ID" value="NZ_JH600070.1"/>
</dbReference>
<protein>
    <submittedName>
        <fullName evidence="1">Uncharacterized protein</fullName>
    </submittedName>
</protein>
<evidence type="ECO:0000313" key="1">
    <source>
        <dbReference type="EMBL" id="EIJ42392.1"/>
    </source>
</evidence>
<dbReference type="AlphaFoldDB" id="I3CFJ9"/>
<sequence>MGIDDRYVQPSDDTREKREKKLKFFGNIMHGSSGTVWEIDIEDILQNKYGINNITRNCPK</sequence>
<organism evidence="1 2">
    <name type="scientific">Beggiatoa alba B18LD</name>
    <dbReference type="NCBI Taxonomy" id="395493"/>
    <lineage>
        <taxon>Bacteria</taxon>
        <taxon>Pseudomonadati</taxon>
        <taxon>Pseudomonadota</taxon>
        <taxon>Gammaproteobacteria</taxon>
        <taxon>Thiotrichales</taxon>
        <taxon>Thiotrichaceae</taxon>
        <taxon>Beggiatoa</taxon>
    </lineage>
</organism>
<proteinExistence type="predicted"/>
<keyword evidence="2" id="KW-1185">Reference proteome</keyword>
<dbReference type="Proteomes" id="UP000005744">
    <property type="component" value="Unassembled WGS sequence"/>
</dbReference>